<protein>
    <submittedName>
        <fullName evidence="1">Uncharacterized protein</fullName>
    </submittedName>
</protein>
<name>A0A2S9YBM6_9BACT</name>
<organism evidence="1 2">
    <name type="scientific">Enhygromyxa salina</name>
    <dbReference type="NCBI Taxonomy" id="215803"/>
    <lineage>
        <taxon>Bacteria</taxon>
        <taxon>Pseudomonadati</taxon>
        <taxon>Myxococcota</taxon>
        <taxon>Polyangia</taxon>
        <taxon>Nannocystales</taxon>
        <taxon>Nannocystaceae</taxon>
        <taxon>Enhygromyxa</taxon>
    </lineage>
</organism>
<evidence type="ECO:0000313" key="1">
    <source>
        <dbReference type="EMBL" id="PRQ02503.1"/>
    </source>
</evidence>
<dbReference type="Proteomes" id="UP000237968">
    <property type="component" value="Unassembled WGS sequence"/>
</dbReference>
<reference evidence="1 2" key="1">
    <citation type="submission" date="2018-03" db="EMBL/GenBank/DDBJ databases">
        <title>Draft Genome Sequences of the Obligatory Marine Myxobacteria Enhygromyxa salina SWB005.</title>
        <authorList>
            <person name="Poehlein A."/>
            <person name="Moghaddam J.A."/>
            <person name="Harms H."/>
            <person name="Alanjari M."/>
            <person name="Koenig G.M."/>
            <person name="Daniel R."/>
            <person name="Schaeberle T.F."/>
        </authorList>
    </citation>
    <scope>NUCLEOTIDE SEQUENCE [LARGE SCALE GENOMIC DNA]</scope>
    <source>
        <strain evidence="1 2">SWB005</strain>
    </source>
</reference>
<evidence type="ECO:0000313" key="2">
    <source>
        <dbReference type="Proteomes" id="UP000237968"/>
    </source>
</evidence>
<accession>A0A2S9YBM6</accession>
<dbReference type="AlphaFoldDB" id="A0A2S9YBM6"/>
<proteinExistence type="predicted"/>
<gene>
    <name evidence="1" type="ORF">ENSA5_22540</name>
</gene>
<dbReference type="EMBL" id="PVNK01000116">
    <property type="protein sequence ID" value="PRQ02503.1"/>
    <property type="molecule type" value="Genomic_DNA"/>
</dbReference>
<keyword evidence="2" id="KW-1185">Reference proteome</keyword>
<sequence length="29" mass="3295">MEFAGEPAKELCTVLQTHLGDHSREWLVP</sequence>
<comment type="caution">
    <text evidence="1">The sequence shown here is derived from an EMBL/GenBank/DDBJ whole genome shotgun (WGS) entry which is preliminary data.</text>
</comment>